<proteinExistence type="predicted"/>
<comment type="caution">
    <text evidence="3">The sequence shown here is derived from an EMBL/GenBank/DDBJ whole genome shotgun (WGS) entry which is preliminary data.</text>
</comment>
<dbReference type="Proteomes" id="UP000789572">
    <property type="component" value="Unassembled WGS sequence"/>
</dbReference>
<feature type="compositionally biased region" description="Polar residues" evidence="1">
    <location>
        <begin position="59"/>
        <end position="75"/>
    </location>
</feature>
<evidence type="ECO:0000259" key="2">
    <source>
        <dbReference type="PROSITE" id="PS00028"/>
    </source>
</evidence>
<feature type="region of interest" description="Disordered" evidence="1">
    <location>
        <begin position="161"/>
        <end position="181"/>
    </location>
</feature>
<dbReference type="InterPro" id="IPR013087">
    <property type="entry name" value="Znf_C2H2_type"/>
</dbReference>
<dbReference type="EMBL" id="CAJVPJ010004288">
    <property type="protein sequence ID" value="CAG8650530.1"/>
    <property type="molecule type" value="Genomic_DNA"/>
</dbReference>
<protein>
    <submittedName>
        <fullName evidence="3">4187_t:CDS:1</fullName>
    </submittedName>
</protein>
<dbReference type="GO" id="GO:0005634">
    <property type="term" value="C:nucleus"/>
    <property type="evidence" value="ECO:0007669"/>
    <property type="project" value="TreeGrafter"/>
</dbReference>
<feature type="region of interest" description="Disordered" evidence="1">
    <location>
        <begin position="194"/>
        <end position="222"/>
    </location>
</feature>
<evidence type="ECO:0000313" key="3">
    <source>
        <dbReference type="EMBL" id="CAG8650530.1"/>
    </source>
</evidence>
<keyword evidence="4" id="KW-1185">Reference proteome</keyword>
<feature type="domain" description="C2H2-type" evidence="2">
    <location>
        <begin position="95"/>
        <end position="117"/>
    </location>
</feature>
<dbReference type="OrthoDB" id="10254930at2759"/>
<sequence length="222" mass="25095">MNFEVSWKETVMSVVTTTTTTILYAPIVNDGIGPLVNFHLSSAFRLFSHADDDLDETSGETASGTAIASGSGTNTTEQEEGEIKAGEETAQSLKCDDCQRLFRDAAMAERHAIKSGHVNFSESTTAIKPLTEEEKREKIAELKERLAEKRRLKLVEEKEDEKLKEKIRRKSGKELNEAREKLQEREMEKALLLKKKEKEEERAAKARVKAQIEQDKRDRAAK</sequence>
<dbReference type="AlphaFoldDB" id="A0A9N9DTL5"/>
<dbReference type="PANTHER" id="PTHR46340">
    <property type="entry name" value="UBX DOMAIN-CONTAINING PROTEIN 1"/>
    <property type="match status" value="1"/>
</dbReference>
<gene>
    <name evidence="3" type="ORF">POCULU_LOCUS9926</name>
</gene>
<name>A0A9N9DTL5_9GLOM</name>
<organism evidence="3 4">
    <name type="scientific">Paraglomus occultum</name>
    <dbReference type="NCBI Taxonomy" id="144539"/>
    <lineage>
        <taxon>Eukaryota</taxon>
        <taxon>Fungi</taxon>
        <taxon>Fungi incertae sedis</taxon>
        <taxon>Mucoromycota</taxon>
        <taxon>Glomeromycotina</taxon>
        <taxon>Glomeromycetes</taxon>
        <taxon>Paraglomerales</taxon>
        <taxon>Paraglomeraceae</taxon>
        <taxon>Paraglomus</taxon>
    </lineage>
</organism>
<reference evidence="3" key="1">
    <citation type="submission" date="2021-06" db="EMBL/GenBank/DDBJ databases">
        <authorList>
            <person name="Kallberg Y."/>
            <person name="Tangrot J."/>
            <person name="Rosling A."/>
        </authorList>
    </citation>
    <scope>NUCLEOTIDE SEQUENCE</scope>
    <source>
        <strain evidence="3">IA702</strain>
    </source>
</reference>
<feature type="non-terminal residue" evidence="3">
    <location>
        <position position="222"/>
    </location>
</feature>
<dbReference type="GO" id="GO:0036435">
    <property type="term" value="F:K48-linked polyubiquitin modification-dependent protein binding"/>
    <property type="evidence" value="ECO:0007669"/>
    <property type="project" value="TreeGrafter"/>
</dbReference>
<dbReference type="GO" id="GO:0005737">
    <property type="term" value="C:cytoplasm"/>
    <property type="evidence" value="ECO:0007669"/>
    <property type="project" value="TreeGrafter"/>
</dbReference>
<evidence type="ECO:0000256" key="1">
    <source>
        <dbReference type="SAM" id="MobiDB-lite"/>
    </source>
</evidence>
<dbReference type="GO" id="GO:1903094">
    <property type="term" value="P:negative regulation of protein K48-linked deubiquitination"/>
    <property type="evidence" value="ECO:0007669"/>
    <property type="project" value="TreeGrafter"/>
</dbReference>
<dbReference type="GO" id="GO:0031397">
    <property type="term" value="P:negative regulation of protein ubiquitination"/>
    <property type="evidence" value="ECO:0007669"/>
    <property type="project" value="TreeGrafter"/>
</dbReference>
<dbReference type="PROSITE" id="PS00028">
    <property type="entry name" value="ZINC_FINGER_C2H2_1"/>
    <property type="match status" value="1"/>
</dbReference>
<feature type="region of interest" description="Disordered" evidence="1">
    <location>
        <begin position="54"/>
        <end position="81"/>
    </location>
</feature>
<dbReference type="GO" id="GO:0032435">
    <property type="term" value="P:negative regulation of proteasomal ubiquitin-dependent protein catabolic process"/>
    <property type="evidence" value="ECO:0007669"/>
    <property type="project" value="TreeGrafter"/>
</dbReference>
<dbReference type="PANTHER" id="PTHR46340:SF1">
    <property type="entry name" value="UBX DOMAIN-CONTAINING PROTEIN 1"/>
    <property type="match status" value="1"/>
</dbReference>
<feature type="compositionally biased region" description="Basic and acidic residues" evidence="1">
    <location>
        <begin position="172"/>
        <end position="181"/>
    </location>
</feature>
<evidence type="ECO:0000313" key="4">
    <source>
        <dbReference type="Proteomes" id="UP000789572"/>
    </source>
</evidence>
<accession>A0A9N9DTL5</accession>